<dbReference type="AlphaFoldDB" id="A0A7K3LX42"/>
<accession>A0A7K3LX42</accession>
<sequence length="71" mass="7727">MSIGLGVFLIAVGLILSFGVRDRLTDFDLSAIGWILTGVGALAIILSMIVASMRGRRTREIIDRPDDIDRP</sequence>
<protein>
    <recommendedName>
        <fullName evidence="2">DUF6458 domain-containing protein</fullName>
    </recommendedName>
</protein>
<reference evidence="3 4" key="1">
    <citation type="submission" date="2019-11" db="EMBL/GenBank/DDBJ databases">
        <authorList>
            <person name="Li X.-J."/>
            <person name="Feng X.-M."/>
        </authorList>
    </citation>
    <scope>NUCLEOTIDE SEQUENCE [LARGE SCALE GENOMIC DNA]</scope>
    <source>
        <strain evidence="3 4">XMNu-373</strain>
    </source>
</reference>
<organism evidence="3 4">
    <name type="scientific">Phytoactinopolyspora mesophila</name>
    <dbReference type="NCBI Taxonomy" id="2650750"/>
    <lineage>
        <taxon>Bacteria</taxon>
        <taxon>Bacillati</taxon>
        <taxon>Actinomycetota</taxon>
        <taxon>Actinomycetes</taxon>
        <taxon>Jiangellales</taxon>
        <taxon>Jiangellaceae</taxon>
        <taxon>Phytoactinopolyspora</taxon>
    </lineage>
</organism>
<evidence type="ECO:0000259" key="2">
    <source>
        <dbReference type="Pfam" id="PF20059"/>
    </source>
</evidence>
<keyword evidence="4" id="KW-1185">Reference proteome</keyword>
<gene>
    <name evidence="3" type="ORF">F7O44_00685</name>
</gene>
<keyword evidence="1" id="KW-0812">Transmembrane</keyword>
<keyword evidence="1" id="KW-1133">Transmembrane helix</keyword>
<dbReference type="EMBL" id="WLZY01000001">
    <property type="protein sequence ID" value="NDL55581.1"/>
    <property type="molecule type" value="Genomic_DNA"/>
</dbReference>
<feature type="domain" description="DUF6458" evidence="2">
    <location>
        <begin position="1"/>
        <end position="60"/>
    </location>
</feature>
<evidence type="ECO:0000256" key="1">
    <source>
        <dbReference type="SAM" id="Phobius"/>
    </source>
</evidence>
<evidence type="ECO:0000313" key="3">
    <source>
        <dbReference type="EMBL" id="NDL55581.1"/>
    </source>
</evidence>
<name>A0A7K3LX42_9ACTN</name>
<evidence type="ECO:0000313" key="4">
    <source>
        <dbReference type="Proteomes" id="UP000460435"/>
    </source>
</evidence>
<dbReference type="Proteomes" id="UP000460435">
    <property type="component" value="Unassembled WGS sequence"/>
</dbReference>
<keyword evidence="1" id="KW-0472">Membrane</keyword>
<feature type="transmembrane region" description="Helical" evidence="1">
    <location>
        <begin position="31"/>
        <end position="51"/>
    </location>
</feature>
<dbReference type="InterPro" id="IPR045597">
    <property type="entry name" value="DUF6458"/>
</dbReference>
<comment type="caution">
    <text evidence="3">The sequence shown here is derived from an EMBL/GenBank/DDBJ whole genome shotgun (WGS) entry which is preliminary data.</text>
</comment>
<proteinExistence type="predicted"/>
<dbReference type="Pfam" id="PF20059">
    <property type="entry name" value="DUF6458"/>
    <property type="match status" value="1"/>
</dbReference>